<dbReference type="PROSITE" id="PS50853">
    <property type="entry name" value="FN3"/>
    <property type="match status" value="4"/>
</dbReference>
<dbReference type="Pfam" id="PF13882">
    <property type="entry name" value="Bravo_FIGEY"/>
    <property type="match status" value="1"/>
</dbReference>
<dbReference type="InterPro" id="IPR013098">
    <property type="entry name" value="Ig_I-set"/>
</dbReference>
<gene>
    <name evidence="23" type="primary">NRCAM</name>
</gene>
<dbReference type="SMART" id="SM00408">
    <property type="entry name" value="IGc2"/>
    <property type="match status" value="6"/>
</dbReference>
<evidence type="ECO:0000259" key="20">
    <source>
        <dbReference type="PROSITE" id="PS50835"/>
    </source>
</evidence>
<evidence type="ECO:0000256" key="6">
    <source>
        <dbReference type="ARBA" id="ARBA00022737"/>
    </source>
</evidence>
<dbReference type="Pfam" id="PF00041">
    <property type="entry name" value="fn3"/>
    <property type="match status" value="4"/>
</dbReference>
<feature type="compositionally biased region" description="Polar residues" evidence="17">
    <location>
        <begin position="1110"/>
        <end position="1123"/>
    </location>
</feature>
<evidence type="ECO:0000256" key="12">
    <source>
        <dbReference type="ARBA" id="ARBA00023319"/>
    </source>
</evidence>
<comment type="subcellular location">
    <subcellularLocation>
        <location evidence="1">Cell membrane</location>
        <topology evidence="1">Single-pass type I membrane protein</topology>
    </subcellularLocation>
</comment>
<dbReference type="Gene3D" id="2.60.40.10">
    <property type="entry name" value="Immunoglobulins"/>
    <property type="match status" value="10"/>
</dbReference>
<feature type="domain" description="Ig-like" evidence="20">
    <location>
        <begin position="355"/>
        <end position="442"/>
    </location>
</feature>
<keyword evidence="12" id="KW-0393">Immunoglobulin domain</keyword>
<dbReference type="FunFam" id="2.60.40.10:FF:000100">
    <property type="entry name" value="Neuronal cell adhesion molecule a"/>
    <property type="match status" value="1"/>
</dbReference>
<name>A0A9B0T6E0_CHRAS</name>
<dbReference type="InterPro" id="IPR036179">
    <property type="entry name" value="Ig-like_dom_sf"/>
</dbReference>
<evidence type="ECO:0000256" key="13">
    <source>
        <dbReference type="ARBA" id="ARBA00056038"/>
    </source>
</evidence>
<evidence type="ECO:0000313" key="22">
    <source>
        <dbReference type="Proteomes" id="UP000504623"/>
    </source>
</evidence>
<feature type="domain" description="Ig-like" evidence="20">
    <location>
        <begin position="135"/>
        <end position="229"/>
    </location>
</feature>
<comment type="function">
    <text evidence="13">Cell adhesion protein that is required for normal responses to cell-cell contacts in brain and in the peripheral nervous system. Plays a role in neurite outgrowth in response to contactin binding. Plays a role in mediating cell-cell contacts between Schwann cells and axons. Plays a role in the formation and maintenance of the nodes of Ranvier on myelinated axons. Nodes of Ranvier contain clustered sodium channels that are crucial for the saltatory propagation of action potentials along myelinated axons. During development, nodes of Ranvier are formed by the fusion of two heminodes. Required for normal clustering of sodium channels at heminodes; not required for the formation of mature nodes with normal sodium channel clusters. Required, together with GLDN, for maintaining NFASC and sodium channel clusters at mature nodes of Ranvier.</text>
</comment>
<dbReference type="FunFam" id="2.60.40.10:FF:000363">
    <property type="entry name" value="neurofascin isoform X1"/>
    <property type="match status" value="1"/>
</dbReference>
<keyword evidence="4 18" id="KW-0812">Transmembrane</keyword>
<proteinExistence type="inferred from homology"/>
<evidence type="ECO:0000256" key="7">
    <source>
        <dbReference type="ARBA" id="ARBA00022889"/>
    </source>
</evidence>
<dbReference type="FunFam" id="2.60.40.10:FF:000114">
    <property type="entry name" value="Neuronal cell adhesion molecule"/>
    <property type="match status" value="1"/>
</dbReference>
<evidence type="ECO:0000313" key="23">
    <source>
        <dbReference type="RefSeq" id="XP_006859343.1"/>
    </source>
</evidence>
<dbReference type="CDD" id="cd00063">
    <property type="entry name" value="FN3"/>
    <property type="match status" value="4"/>
</dbReference>
<dbReference type="Pfam" id="PF07679">
    <property type="entry name" value="I-set"/>
    <property type="match status" value="2"/>
</dbReference>
<dbReference type="GO" id="GO:0005886">
    <property type="term" value="C:plasma membrane"/>
    <property type="evidence" value="ECO:0007669"/>
    <property type="project" value="UniProtKB-SubCell"/>
</dbReference>
<dbReference type="RefSeq" id="XP_006859343.1">
    <property type="nucleotide sequence ID" value="XM_006859281.1"/>
</dbReference>
<dbReference type="InterPro" id="IPR003961">
    <property type="entry name" value="FN3_dom"/>
</dbReference>
<dbReference type="SUPFAM" id="SSF48726">
    <property type="entry name" value="Immunoglobulin"/>
    <property type="match status" value="6"/>
</dbReference>
<reference evidence="23" key="1">
    <citation type="submission" date="2025-08" db="UniProtKB">
        <authorList>
            <consortium name="RefSeq"/>
        </authorList>
    </citation>
    <scope>IDENTIFICATION</scope>
    <source>
        <tissue evidence="23">Spleen</tissue>
    </source>
</reference>
<dbReference type="FunFam" id="2.60.40.10:FF:000005">
    <property type="entry name" value="Neuronal cell adhesion molecule"/>
    <property type="match status" value="1"/>
</dbReference>
<evidence type="ECO:0000256" key="14">
    <source>
        <dbReference type="ARBA" id="ARBA00068417"/>
    </source>
</evidence>
<dbReference type="GO" id="GO:0007155">
    <property type="term" value="P:cell adhesion"/>
    <property type="evidence" value="ECO:0007669"/>
    <property type="project" value="UniProtKB-KW"/>
</dbReference>
<evidence type="ECO:0000256" key="10">
    <source>
        <dbReference type="ARBA" id="ARBA00023157"/>
    </source>
</evidence>
<dbReference type="FunFam" id="2.60.40.10:FF:000038">
    <property type="entry name" value="Neuronal cell adhesion molecule"/>
    <property type="match status" value="1"/>
</dbReference>
<evidence type="ECO:0000256" key="8">
    <source>
        <dbReference type="ARBA" id="ARBA00022989"/>
    </source>
</evidence>
<dbReference type="SUPFAM" id="SSF49265">
    <property type="entry name" value="Fibronectin type III"/>
    <property type="match status" value="2"/>
</dbReference>
<dbReference type="FunFam" id="2.60.40.10:FF:000238">
    <property type="entry name" value="Neuronal cell adhesion molecule"/>
    <property type="match status" value="1"/>
</dbReference>
<feature type="chain" id="PRO_5039300349" description="Neuronal cell adhesion molecule" evidence="19">
    <location>
        <begin position="30"/>
        <end position="1183"/>
    </location>
</feature>
<dbReference type="CTD" id="4897"/>
<dbReference type="SMART" id="SM00409">
    <property type="entry name" value="IG"/>
    <property type="match status" value="6"/>
</dbReference>
<evidence type="ECO:0000256" key="2">
    <source>
        <dbReference type="ARBA" id="ARBA00008588"/>
    </source>
</evidence>
<feature type="domain" description="Ig-like" evidence="20">
    <location>
        <begin position="261"/>
        <end position="350"/>
    </location>
</feature>
<keyword evidence="7" id="KW-0130">Cell adhesion</keyword>
<dbReference type="SMART" id="SM00060">
    <property type="entry name" value="FN3"/>
    <property type="match status" value="4"/>
</dbReference>
<organism evidence="22 23">
    <name type="scientific">Chrysochloris asiatica</name>
    <name type="common">Cape golden mole</name>
    <dbReference type="NCBI Taxonomy" id="185453"/>
    <lineage>
        <taxon>Eukaryota</taxon>
        <taxon>Metazoa</taxon>
        <taxon>Chordata</taxon>
        <taxon>Craniata</taxon>
        <taxon>Vertebrata</taxon>
        <taxon>Euteleostomi</taxon>
        <taxon>Mammalia</taxon>
        <taxon>Eutheria</taxon>
        <taxon>Afrotheria</taxon>
        <taxon>Chrysochloridae</taxon>
        <taxon>Chrysochlorinae</taxon>
        <taxon>Chrysochloris</taxon>
    </lineage>
</organism>
<keyword evidence="22" id="KW-1185">Reference proteome</keyword>
<dbReference type="CDD" id="cd05868">
    <property type="entry name" value="Ig4_NrCAM"/>
    <property type="match status" value="1"/>
</dbReference>
<evidence type="ECO:0000256" key="5">
    <source>
        <dbReference type="ARBA" id="ARBA00022729"/>
    </source>
</evidence>
<evidence type="ECO:0000256" key="18">
    <source>
        <dbReference type="SAM" id="Phobius"/>
    </source>
</evidence>
<dbReference type="PANTHER" id="PTHR12231">
    <property type="entry name" value="CTX-RELATED TYPE I TRANSMEMBRANE PROTEIN"/>
    <property type="match status" value="1"/>
</dbReference>
<evidence type="ECO:0000256" key="1">
    <source>
        <dbReference type="ARBA" id="ARBA00004251"/>
    </source>
</evidence>
<dbReference type="FunFam" id="2.60.40.10:FF:000078">
    <property type="entry name" value="Neuronal cell adhesion molecule"/>
    <property type="match status" value="1"/>
</dbReference>
<comment type="similarity">
    <text evidence="2">Belongs to the immunoglobulin superfamily. L1/neurofascin/NgCAM family.</text>
</comment>
<dbReference type="InterPro" id="IPR013783">
    <property type="entry name" value="Ig-like_fold"/>
</dbReference>
<keyword evidence="5 19" id="KW-0732">Signal</keyword>
<evidence type="ECO:0000256" key="4">
    <source>
        <dbReference type="ARBA" id="ARBA00022692"/>
    </source>
</evidence>
<evidence type="ECO:0000256" key="19">
    <source>
        <dbReference type="SAM" id="SignalP"/>
    </source>
</evidence>
<feature type="region of interest" description="Disordered" evidence="17">
    <location>
        <begin position="1078"/>
        <end position="1183"/>
    </location>
</feature>
<evidence type="ECO:0000259" key="21">
    <source>
        <dbReference type="PROSITE" id="PS50853"/>
    </source>
</evidence>
<protein>
    <recommendedName>
        <fullName evidence="14">Neuronal cell adhesion molecule</fullName>
    </recommendedName>
    <alternativeName>
        <fullName evidence="16">Neuronal surface protein Bravo</fullName>
    </alternativeName>
    <alternativeName>
        <fullName evidence="15">NgCAM-related cell adhesion molecule</fullName>
    </alternativeName>
</protein>
<dbReference type="Pfam" id="PF13927">
    <property type="entry name" value="Ig_3"/>
    <property type="match status" value="3"/>
</dbReference>
<evidence type="ECO:0000256" key="17">
    <source>
        <dbReference type="SAM" id="MobiDB-lite"/>
    </source>
</evidence>
<dbReference type="InterPro" id="IPR007110">
    <property type="entry name" value="Ig-like_dom"/>
</dbReference>
<feature type="domain" description="Fibronectin type-III" evidence="21">
    <location>
        <begin position="730"/>
        <end position="827"/>
    </location>
</feature>
<feature type="transmembrane region" description="Helical" evidence="18">
    <location>
        <begin position="1048"/>
        <end position="1069"/>
    </location>
</feature>
<keyword evidence="6" id="KW-0677">Repeat</keyword>
<dbReference type="PROSITE" id="PS50835">
    <property type="entry name" value="IG_LIKE"/>
    <property type="match status" value="6"/>
</dbReference>
<keyword evidence="8 18" id="KW-1133">Transmembrane helix</keyword>
<sequence length="1183" mass="130769">MQLKIMPKKKCLSAGRVPLILFLCQMISALEVPLDLVQPPTITQQSPKDYIIDPRENIVIQCEAKGKPPPSFSWTRNGTHFDIDKDPLVTMSPGSGTLIINIMSEGKAETYEGIYQCTARNERGAAVSNNIVIRPSRSPLWTKEKLEPMTLRNGQPLVLPCRPPVGLPPPIIFWMDNSFQRLPQSERVSQGLNGDLYFSNVLPEDTREDYICYARFNHTQTIQQKQPISVKVISVDELNDTIAANLSDTEFYGAKSSRERPPMFLTPEGNASSKEELRGNTLSLECIAEGLPTPIIHWIKEDGTLPTNRTFYKNFRKTLQIIHVSEADSGKYQCIAKNALGVIHHTISVTVKAAPYWIMAPRNLVLSPGEDGNLICRANGNPKPRISWLTNGVPIEIAPDDPSRKIDGDIIIFSNVQERSSAVYQCNASNEYGYLLANAFVNVLAEPPRILTSANTLYQVIANTPALLDCAFFGSPLPTIEWFKGTKGSALREDIYVLHENGTLEIPVAQKDSTGLYTCVARNKLGMTKNEVQLEIKDPTSIIKQPEHAVVQRGGMVSFECKVKHDHTLIPTVQWLKDNDELPNDGRFTVDKDHLVVSDVGDSDGGTYTCVANTTLDNVSASAVLSVVDVPNPPFDLELTNHLDKSVQLSWTPGDDNNSPITKFIIEYEDSMHEAGLWHHQTEVSGTQTTAQLKLSPYVNYSFRVVAVNNIGRSLPSEASEQYLTKAAEPDKNPTTVEGIGSEPDNLLITWKPLNGFESNGPGLQYKVSWRQKDGDDEWTSVVVANVSKYIVSGTPTFVPYLVKVQALNDVGFAPEPAIVMGHSGEDLPMVAPGNVRVNVVNSTLAEVHWDPVPLKSIRGHLQGYRIYYWKAQSLSKRSKRHIEKKILTFQGSKTRGMLPGLEPFSHYILNVRVVNGKGEGPASPDRVFNTPEGVPGAPSFLKIVNPTLDSLTLEWDPPSHPNGILTEYTLKYQPINSTHELGPLVDLKIPANKTRWTLKNLNFSTRYKFYFYAQTSAGSGSQITEEAVTTVDEAMASRQVDIATQGWFIGLMCAVALLILILLIVCFIRRNKGGKYPVKEKEDAHADPEIQPMKEDDGTFGEYSDTEGHNPSKNGSRTSSNRTVKKGDSDDSLVDYGEGVNGQFNEDGSFIGQYSGKKEKEPAEGNESSEAPSPVNAMNSFV</sequence>
<dbReference type="FunFam" id="2.60.40.10:FF:000347">
    <property type="entry name" value="Neuronal cell adhesion molecule"/>
    <property type="match status" value="1"/>
</dbReference>
<keyword evidence="11" id="KW-0325">Glycoprotein</keyword>
<keyword evidence="3" id="KW-1003">Cell membrane</keyword>
<dbReference type="FunFam" id="2.60.40.10:FF:000057">
    <property type="entry name" value="neural cell adhesion molecule L1"/>
    <property type="match status" value="1"/>
</dbReference>
<accession>A0A9B0T6E0</accession>
<feature type="compositionally biased region" description="Basic and acidic residues" evidence="17">
    <location>
        <begin position="1078"/>
        <end position="1098"/>
    </location>
</feature>
<dbReference type="Proteomes" id="UP000504623">
    <property type="component" value="Unplaced"/>
</dbReference>
<dbReference type="InterPro" id="IPR051170">
    <property type="entry name" value="Neural/epithelial_adhesion"/>
</dbReference>
<feature type="domain" description="Fibronectin type-III" evidence="21">
    <location>
        <begin position="938"/>
        <end position="1035"/>
    </location>
</feature>
<dbReference type="FunFam" id="2.60.40.10:FF:000332">
    <property type="entry name" value="neuronal cell adhesion molecule isoform X2"/>
    <property type="match status" value="1"/>
</dbReference>
<dbReference type="GO" id="GO:0030424">
    <property type="term" value="C:axon"/>
    <property type="evidence" value="ECO:0007669"/>
    <property type="project" value="UniProtKB-ARBA"/>
</dbReference>
<feature type="domain" description="Ig-like" evidence="20">
    <location>
        <begin position="448"/>
        <end position="535"/>
    </location>
</feature>
<feature type="compositionally biased region" description="Polar residues" evidence="17">
    <location>
        <begin position="1167"/>
        <end position="1183"/>
    </location>
</feature>
<dbReference type="GeneID" id="102838920"/>
<evidence type="ECO:0000256" key="15">
    <source>
        <dbReference type="ARBA" id="ARBA00080256"/>
    </source>
</evidence>
<evidence type="ECO:0000256" key="11">
    <source>
        <dbReference type="ARBA" id="ARBA00023180"/>
    </source>
</evidence>
<dbReference type="OrthoDB" id="6244967at2759"/>
<dbReference type="AlphaFoldDB" id="A0A9B0T6E0"/>
<dbReference type="InterPro" id="IPR026966">
    <property type="entry name" value="Neurofascin/L1/NrCAM_C"/>
</dbReference>
<evidence type="ECO:0000256" key="16">
    <source>
        <dbReference type="ARBA" id="ARBA00081738"/>
    </source>
</evidence>
<evidence type="ECO:0000256" key="9">
    <source>
        <dbReference type="ARBA" id="ARBA00023136"/>
    </source>
</evidence>
<dbReference type="InterPro" id="IPR003599">
    <property type="entry name" value="Ig_sub"/>
</dbReference>
<feature type="signal peptide" evidence="19">
    <location>
        <begin position="1"/>
        <end position="29"/>
    </location>
</feature>
<keyword evidence="10" id="KW-1015">Disulfide bond</keyword>
<dbReference type="PANTHER" id="PTHR12231:SF257">
    <property type="entry name" value="NEURAL CELL ADHESION MOLECULE L1-LIKE PROTEIN"/>
    <property type="match status" value="1"/>
</dbReference>
<dbReference type="InterPro" id="IPR003598">
    <property type="entry name" value="Ig_sub2"/>
</dbReference>
<feature type="domain" description="Fibronectin type-III" evidence="21">
    <location>
        <begin position="832"/>
        <end position="934"/>
    </location>
</feature>
<feature type="domain" description="Fibronectin type-III" evidence="21">
    <location>
        <begin position="633"/>
        <end position="728"/>
    </location>
</feature>
<keyword evidence="9 18" id="KW-0472">Membrane</keyword>
<feature type="domain" description="Ig-like" evidence="20">
    <location>
        <begin position="40"/>
        <end position="128"/>
    </location>
</feature>
<dbReference type="InterPro" id="IPR036116">
    <property type="entry name" value="FN3_sf"/>
</dbReference>
<dbReference type="CDD" id="cd05874">
    <property type="entry name" value="IgI_NrCAM"/>
    <property type="match status" value="1"/>
</dbReference>
<evidence type="ECO:0000256" key="3">
    <source>
        <dbReference type="ARBA" id="ARBA00022475"/>
    </source>
</evidence>
<feature type="domain" description="Ig-like" evidence="20">
    <location>
        <begin position="539"/>
        <end position="626"/>
    </location>
</feature>